<evidence type="ECO:0000256" key="1">
    <source>
        <dbReference type="SAM" id="MobiDB-lite"/>
    </source>
</evidence>
<dbReference type="OrthoDB" id="5970727at2759"/>
<dbReference type="PROSITE" id="PS50812">
    <property type="entry name" value="PWWP"/>
    <property type="match status" value="1"/>
</dbReference>
<feature type="compositionally biased region" description="Basic and acidic residues" evidence="1">
    <location>
        <begin position="359"/>
        <end position="369"/>
    </location>
</feature>
<dbReference type="InterPro" id="IPR048795">
    <property type="entry name" value="PWP3A_3B_4_C"/>
</dbReference>
<feature type="region of interest" description="Disordered" evidence="1">
    <location>
        <begin position="348"/>
        <end position="429"/>
    </location>
</feature>
<dbReference type="InterPro" id="IPR035504">
    <property type="entry name" value="MUM1-like_PWWP"/>
</dbReference>
<dbReference type="EMBL" id="CACRXK020003405">
    <property type="protein sequence ID" value="CAB3998653.1"/>
    <property type="molecule type" value="Genomic_DNA"/>
</dbReference>
<reference evidence="2" key="1">
    <citation type="submission" date="2020-04" db="EMBL/GenBank/DDBJ databases">
        <authorList>
            <person name="Alioto T."/>
            <person name="Alioto T."/>
            <person name="Gomez Garrido J."/>
        </authorList>
    </citation>
    <scope>NUCLEOTIDE SEQUENCE</scope>
    <source>
        <strain evidence="2">A484AB</strain>
    </source>
</reference>
<feature type="region of interest" description="Disordered" evidence="1">
    <location>
        <begin position="212"/>
        <end position="254"/>
    </location>
</feature>
<feature type="compositionally biased region" description="Acidic residues" evidence="1">
    <location>
        <begin position="667"/>
        <end position="682"/>
    </location>
</feature>
<dbReference type="AlphaFoldDB" id="A0A6S7H281"/>
<dbReference type="SUPFAM" id="SSF63748">
    <property type="entry name" value="Tudor/PWWP/MBT"/>
    <property type="match status" value="2"/>
</dbReference>
<protein>
    <submittedName>
        <fullName evidence="2">Uncharacterized protein</fullName>
    </submittedName>
</protein>
<evidence type="ECO:0000313" key="2">
    <source>
        <dbReference type="EMBL" id="CAB3998653.1"/>
    </source>
</evidence>
<feature type="region of interest" description="Disordered" evidence="1">
    <location>
        <begin position="637"/>
        <end position="696"/>
    </location>
</feature>
<name>A0A6S7H281_PARCT</name>
<dbReference type="InterPro" id="IPR000313">
    <property type="entry name" value="PWWP_dom"/>
</dbReference>
<gene>
    <name evidence="2" type="ORF">PACLA_8A043207</name>
</gene>
<feature type="compositionally biased region" description="Acidic residues" evidence="1">
    <location>
        <begin position="507"/>
        <end position="524"/>
    </location>
</feature>
<proteinExistence type="predicted"/>
<feature type="compositionally biased region" description="Polar residues" evidence="1">
    <location>
        <begin position="310"/>
        <end position="320"/>
    </location>
</feature>
<feature type="compositionally biased region" description="Basic and acidic residues" evidence="1">
    <location>
        <begin position="651"/>
        <end position="666"/>
    </location>
</feature>
<dbReference type="Pfam" id="PF00855">
    <property type="entry name" value="PWWP"/>
    <property type="match status" value="2"/>
</dbReference>
<feature type="compositionally biased region" description="Polar residues" evidence="1">
    <location>
        <begin position="391"/>
        <end position="418"/>
    </location>
</feature>
<dbReference type="Pfam" id="PF20886">
    <property type="entry name" value="PWP3A-B_C"/>
    <property type="match status" value="1"/>
</dbReference>
<dbReference type="CDD" id="cd06080">
    <property type="entry name" value="PWWP_MUM1-like"/>
    <property type="match status" value="1"/>
</dbReference>
<keyword evidence="3" id="KW-1185">Reference proteome</keyword>
<sequence>MFSVDDIVWAKSSVAREIFWPARVIESDSDLEDIKYKKNKPTVACVTFLAEGTFEAIKNSSNVQRFNCDRKEVFLKKGRNLKKQGKRLQFESAVKEAERYVKLHGKRKRTPTKYFYCTPDTKKEASSPQTRRRVSVATTSIVNKTETKPSPQAKTKCSLPTILEESGEMLVSNVSTSTEQNKIDNCKEKIVTKRGRKRKNIELDCENKDNNMSLVSSRHRTRGRPRSNSLNEPSTSRTSHKIDPKLENGCNSSLQSNSVNKATITKATCENCLGIESTDNAACEKTNRKRFSFKSNIKECLRKKFKSSSKGKPESSTVCKTDSKIKQNDNLETISEECESKRDGMMLKWAGNENGNSETDGKDSTAFRKETKRPRIALCEDGRENEAPLPNNKSGLKKQNSSRQNTTMDGSESSFSKNNEIRKAADSSTKAKQSLDACLESLNAPSYRNANGLGHSELDGIQPRVSCDDSGLACDKTADMLRCNENENKFESFVEKGENADVKDKESDEEDNAKDDCSSDDESLPEAFSFSPGTKTNFRPGDVVWVKHQKDPFWPAQINREASSNKKTHVYVKFLPKSDRRGIKVPKKNVKLFTEDHETFLRYKNQEVDPSSLKEFNEAVEQGEKILVRRVFPDQVSDVSDDDGLPSPSNDKQDKPVVEADKPADEKPEDGESGFDSSETENLEVAGNGRTPRKRKQVTRYSNILKELHWCKQRLLDIYREKFASTRHKTFKYGTVTEKNSLKHRAGFGPIQDEETCEAIIKLLKSWYDVETKDFSVTIDYICDVWLPEAMIYYIQINDSLSAEAAEKMYLDQARHVDKQDVEETRSWLKNKKIDKATMEETIERAKQKLLYALST</sequence>
<dbReference type="CDD" id="cd05162">
    <property type="entry name" value="PWWP"/>
    <property type="match status" value="1"/>
</dbReference>
<feature type="region of interest" description="Disordered" evidence="1">
    <location>
        <begin position="494"/>
        <end position="535"/>
    </location>
</feature>
<evidence type="ECO:0000313" key="3">
    <source>
        <dbReference type="Proteomes" id="UP001152795"/>
    </source>
</evidence>
<feature type="compositionally biased region" description="Polar residues" evidence="1">
    <location>
        <begin position="226"/>
        <end position="237"/>
    </location>
</feature>
<accession>A0A6S7H281</accession>
<feature type="region of interest" description="Disordered" evidence="1">
    <location>
        <begin position="304"/>
        <end position="323"/>
    </location>
</feature>
<dbReference type="Gene3D" id="2.30.30.140">
    <property type="match status" value="2"/>
</dbReference>
<feature type="compositionally biased region" description="Basic and acidic residues" evidence="1">
    <location>
        <begin position="494"/>
        <end position="506"/>
    </location>
</feature>
<comment type="caution">
    <text evidence="2">The sequence shown here is derived from an EMBL/GenBank/DDBJ whole genome shotgun (WGS) entry which is preliminary data.</text>
</comment>
<organism evidence="2 3">
    <name type="scientific">Paramuricea clavata</name>
    <name type="common">Red gorgonian</name>
    <name type="synonym">Violescent sea-whip</name>
    <dbReference type="NCBI Taxonomy" id="317549"/>
    <lineage>
        <taxon>Eukaryota</taxon>
        <taxon>Metazoa</taxon>
        <taxon>Cnidaria</taxon>
        <taxon>Anthozoa</taxon>
        <taxon>Octocorallia</taxon>
        <taxon>Malacalcyonacea</taxon>
        <taxon>Plexauridae</taxon>
        <taxon>Paramuricea</taxon>
    </lineage>
</organism>
<dbReference type="Proteomes" id="UP001152795">
    <property type="component" value="Unassembled WGS sequence"/>
</dbReference>